<feature type="chain" id="PRO_5042106356" evidence="1">
    <location>
        <begin position="30"/>
        <end position="347"/>
    </location>
</feature>
<evidence type="ECO:0000313" key="2">
    <source>
        <dbReference type="EMBL" id="GFH56230.1"/>
    </source>
</evidence>
<feature type="signal peptide" evidence="1">
    <location>
        <begin position="1"/>
        <end position="29"/>
    </location>
</feature>
<keyword evidence="3" id="KW-1185">Reference proteome</keyword>
<evidence type="ECO:0000313" key="3">
    <source>
        <dbReference type="Proteomes" id="UP001054902"/>
    </source>
</evidence>
<gene>
    <name evidence="2" type="ORF">CTEN210_12706</name>
</gene>
<reference evidence="2 3" key="1">
    <citation type="journal article" date="2021" name="Sci. Rep.">
        <title>The genome of the diatom Chaetoceros tenuissimus carries an ancient integrated fragment of an extant virus.</title>
        <authorList>
            <person name="Hongo Y."/>
            <person name="Kimura K."/>
            <person name="Takaki Y."/>
            <person name="Yoshida Y."/>
            <person name="Baba S."/>
            <person name="Kobayashi G."/>
            <person name="Nagasaki K."/>
            <person name="Hano T."/>
            <person name="Tomaru Y."/>
        </authorList>
    </citation>
    <scope>NUCLEOTIDE SEQUENCE [LARGE SCALE GENOMIC DNA]</scope>
    <source>
        <strain evidence="2 3">NIES-3715</strain>
    </source>
</reference>
<proteinExistence type="predicted"/>
<name>A0AAD3D486_9STRA</name>
<comment type="caution">
    <text evidence="2">The sequence shown here is derived from an EMBL/GenBank/DDBJ whole genome shotgun (WGS) entry which is preliminary data.</text>
</comment>
<evidence type="ECO:0000256" key="1">
    <source>
        <dbReference type="SAM" id="SignalP"/>
    </source>
</evidence>
<accession>A0AAD3D486</accession>
<dbReference type="Proteomes" id="UP001054902">
    <property type="component" value="Unassembled WGS sequence"/>
</dbReference>
<organism evidence="2 3">
    <name type="scientific">Chaetoceros tenuissimus</name>
    <dbReference type="NCBI Taxonomy" id="426638"/>
    <lineage>
        <taxon>Eukaryota</taxon>
        <taxon>Sar</taxon>
        <taxon>Stramenopiles</taxon>
        <taxon>Ochrophyta</taxon>
        <taxon>Bacillariophyta</taxon>
        <taxon>Coscinodiscophyceae</taxon>
        <taxon>Chaetocerotophycidae</taxon>
        <taxon>Chaetocerotales</taxon>
        <taxon>Chaetocerotaceae</taxon>
        <taxon>Chaetoceros</taxon>
    </lineage>
</organism>
<keyword evidence="1" id="KW-0732">Signal</keyword>
<dbReference type="AlphaFoldDB" id="A0AAD3D486"/>
<sequence>MHSIFSSISYSSLCVLVLLCANSLVEIEAATKQQDEKRYPNIEMNLINDLDECLVKTGDMFAGQEHKSMFTSPYFKNLFPQAISIENHKLTLNIPGYYDHVPLDTSGDSPLYIGRTSFQQTCSEIGGMTQTINLHMQCKWYSHDDSGVEDLVVDFDSAPICISKWCDTNMLRKQLSTIFAKGFELHFNQQVESQNASCKITTDACISETKQLQNLHVKSYKLQNVYGRSETVPIMDALQEAFACGDSIQGCLSIKHQQTCEGRGGQVIEHKVKVMYTDSEAMTTAIVFKIRNYPHCISRLCNLGRDKEDLEELFTSTVTAKMKTEYAGDFYKNSFSLSVEIDDEVQY</sequence>
<dbReference type="EMBL" id="BLLK01000051">
    <property type="protein sequence ID" value="GFH56230.1"/>
    <property type="molecule type" value="Genomic_DNA"/>
</dbReference>
<protein>
    <submittedName>
        <fullName evidence="2">Uncharacterized protein</fullName>
    </submittedName>
</protein>